<keyword evidence="3 4" id="KW-0408">Iron</keyword>
<dbReference type="Gene3D" id="2.120.10.30">
    <property type="entry name" value="TolB, C-terminal domain"/>
    <property type="match status" value="1"/>
</dbReference>
<dbReference type="GO" id="GO:0046872">
    <property type="term" value="F:metal ion binding"/>
    <property type="evidence" value="ECO:0007669"/>
    <property type="project" value="UniProtKB-KW"/>
</dbReference>
<comment type="caution">
    <text evidence="6">The sequence shown here is derived from an EMBL/GenBank/DDBJ whole genome shotgun (WGS) entry which is preliminary data.</text>
</comment>
<feature type="domain" description="Cytochrome c" evidence="5">
    <location>
        <begin position="41"/>
        <end position="117"/>
    </location>
</feature>
<dbReference type="SUPFAM" id="SSF50952">
    <property type="entry name" value="Soluble quinoprotein glucose dehydrogenase"/>
    <property type="match status" value="1"/>
</dbReference>
<evidence type="ECO:0000256" key="2">
    <source>
        <dbReference type="ARBA" id="ARBA00022723"/>
    </source>
</evidence>
<dbReference type="InterPro" id="IPR009056">
    <property type="entry name" value="Cyt_c-like_dom"/>
</dbReference>
<evidence type="ECO:0000259" key="5">
    <source>
        <dbReference type="PROSITE" id="PS51007"/>
    </source>
</evidence>
<name>A0A2U2B4F3_9BACT</name>
<dbReference type="GO" id="GO:0009055">
    <property type="term" value="F:electron transfer activity"/>
    <property type="evidence" value="ECO:0007669"/>
    <property type="project" value="InterPro"/>
</dbReference>
<sequence length="478" mass="53507">MLETKHIRLTGIFIASTIILWLALTSTTSSGCSAKTSNQSEKARPAAELYENYCASCHGMYMERFAGKDRQAMFELPQNEMEKIIREGDYETGMPAFGDVFTEEEVTAVADHILTDIKNDANAHKYRPGFPEVVQTENLAFRIDTVASGLSIPWGMAWLPNGDLLVTERSGELFRFRNKTFEGMIDGVPEVYARGQGGLLDIKLHPDYEENGWIYLAYSEPEGKGGNTAIMRAKIYGNSLIDKEKIFKAQPNTNSGVHFGCRMAFDENNYLFFSVGERGNPPNAQDLTNHCGKIHRIHDDGSIPEDNPFVDNTDAMPSIWSYGHRNPQGLVFHPKTGVLWETEHGPKGGDELNIIRKGDNYGWPEITYGINYNGTIITEDTAKVGMEQPVIYWTPSIAACGMAFADAETYPQWANSIFSGSLSFRYVVRTQLDGNEVEKHEIMLREAGRVRSIETGPDGYLYIGVENPGYVFRLIPEE</sequence>
<dbReference type="InterPro" id="IPR011041">
    <property type="entry name" value="Quinoprot_gluc/sorb_DH_b-prop"/>
</dbReference>
<keyword evidence="7" id="KW-1185">Reference proteome</keyword>
<dbReference type="OrthoDB" id="9770043at2"/>
<dbReference type="PANTHER" id="PTHR19328">
    <property type="entry name" value="HEDGEHOG-INTERACTING PROTEIN"/>
    <property type="match status" value="1"/>
</dbReference>
<dbReference type="PANTHER" id="PTHR19328:SF75">
    <property type="entry name" value="ALDOSE SUGAR DEHYDROGENASE YLII"/>
    <property type="match status" value="1"/>
</dbReference>
<dbReference type="AlphaFoldDB" id="A0A2U2B4F3"/>
<evidence type="ECO:0000313" key="6">
    <source>
        <dbReference type="EMBL" id="PWD97914.1"/>
    </source>
</evidence>
<dbReference type="InterPro" id="IPR011042">
    <property type="entry name" value="6-blade_b-propeller_TolB-like"/>
</dbReference>
<dbReference type="PROSITE" id="PS51007">
    <property type="entry name" value="CYTC"/>
    <property type="match status" value="1"/>
</dbReference>
<gene>
    <name evidence="6" type="ORF">DDZ16_18320</name>
</gene>
<dbReference type="GO" id="GO:0020037">
    <property type="term" value="F:heme binding"/>
    <property type="evidence" value="ECO:0007669"/>
    <property type="project" value="InterPro"/>
</dbReference>
<proteinExistence type="predicted"/>
<dbReference type="Pfam" id="PF13442">
    <property type="entry name" value="Cytochrome_CBB3"/>
    <property type="match status" value="1"/>
</dbReference>
<dbReference type="PROSITE" id="PS51257">
    <property type="entry name" value="PROKAR_LIPOPROTEIN"/>
    <property type="match status" value="1"/>
</dbReference>
<dbReference type="Pfam" id="PF07995">
    <property type="entry name" value="GSDH"/>
    <property type="match status" value="1"/>
</dbReference>
<reference evidence="6 7" key="1">
    <citation type="submission" date="2018-05" db="EMBL/GenBank/DDBJ databases">
        <title>Marinilabilia rubrum sp. nov., isolated from saltern sediment.</title>
        <authorList>
            <person name="Zhang R."/>
        </authorList>
    </citation>
    <scope>NUCLEOTIDE SEQUENCE [LARGE SCALE GENOMIC DNA]</scope>
    <source>
        <strain evidence="6 7">WTE16</strain>
    </source>
</reference>
<dbReference type="Gene3D" id="1.10.760.10">
    <property type="entry name" value="Cytochrome c-like domain"/>
    <property type="match status" value="1"/>
</dbReference>
<protein>
    <submittedName>
        <fullName evidence="6">Sugar dehydrogenase</fullName>
    </submittedName>
</protein>
<accession>A0A2U2B4F3</accession>
<keyword evidence="1 4" id="KW-0349">Heme</keyword>
<organism evidence="6 7">
    <name type="scientific">Marinilabilia rubra</name>
    <dbReference type="NCBI Taxonomy" id="2162893"/>
    <lineage>
        <taxon>Bacteria</taxon>
        <taxon>Pseudomonadati</taxon>
        <taxon>Bacteroidota</taxon>
        <taxon>Bacteroidia</taxon>
        <taxon>Marinilabiliales</taxon>
        <taxon>Marinilabiliaceae</taxon>
        <taxon>Marinilabilia</taxon>
    </lineage>
</organism>
<evidence type="ECO:0000256" key="4">
    <source>
        <dbReference type="PROSITE-ProRule" id="PRU00433"/>
    </source>
</evidence>
<evidence type="ECO:0000313" key="7">
    <source>
        <dbReference type="Proteomes" id="UP000244956"/>
    </source>
</evidence>
<dbReference type="Proteomes" id="UP000244956">
    <property type="component" value="Unassembled WGS sequence"/>
</dbReference>
<evidence type="ECO:0000256" key="1">
    <source>
        <dbReference type="ARBA" id="ARBA00022617"/>
    </source>
</evidence>
<dbReference type="SUPFAM" id="SSF46626">
    <property type="entry name" value="Cytochrome c"/>
    <property type="match status" value="1"/>
</dbReference>
<dbReference type="InterPro" id="IPR036909">
    <property type="entry name" value="Cyt_c-like_dom_sf"/>
</dbReference>
<dbReference type="InterPro" id="IPR012938">
    <property type="entry name" value="Glc/Sorbosone_DH"/>
</dbReference>
<dbReference type="EMBL" id="QEWP01000022">
    <property type="protein sequence ID" value="PWD97914.1"/>
    <property type="molecule type" value="Genomic_DNA"/>
</dbReference>
<evidence type="ECO:0000256" key="3">
    <source>
        <dbReference type="ARBA" id="ARBA00023004"/>
    </source>
</evidence>
<keyword evidence="2 4" id="KW-0479">Metal-binding</keyword>
<dbReference type="RefSeq" id="WP_109265932.1">
    <property type="nucleotide sequence ID" value="NZ_QEWP01000022.1"/>
</dbReference>